<protein>
    <submittedName>
        <fullName evidence="1">Uncharacterized protein</fullName>
    </submittedName>
</protein>
<keyword evidence="2" id="KW-1185">Reference proteome</keyword>
<name>A0A240UP20_9GAMM</name>
<evidence type="ECO:0000313" key="1">
    <source>
        <dbReference type="EMBL" id="ART62865.1"/>
    </source>
</evidence>
<dbReference type="RefSeq" id="WP_086900084.1">
    <property type="nucleotide sequence ID" value="NZ_CP021358.1"/>
</dbReference>
<dbReference type="Proteomes" id="UP000194457">
    <property type="component" value="Chromosome"/>
</dbReference>
<organism evidence="1 2">
    <name type="scientific">Kushneria marisflavi</name>
    <dbReference type="NCBI Taxonomy" id="157779"/>
    <lineage>
        <taxon>Bacteria</taxon>
        <taxon>Pseudomonadati</taxon>
        <taxon>Pseudomonadota</taxon>
        <taxon>Gammaproteobacteria</taxon>
        <taxon>Oceanospirillales</taxon>
        <taxon>Halomonadaceae</taxon>
        <taxon>Kushneria</taxon>
    </lineage>
</organism>
<dbReference type="GO" id="GO:0016747">
    <property type="term" value="F:acyltransferase activity, transferring groups other than amino-acyl groups"/>
    <property type="evidence" value="ECO:0007669"/>
    <property type="project" value="TreeGrafter"/>
</dbReference>
<dbReference type="Gene3D" id="3.40.50.1820">
    <property type="entry name" value="alpha/beta hydrolase"/>
    <property type="match status" value="1"/>
</dbReference>
<proteinExistence type="predicted"/>
<dbReference type="EMBL" id="CP021358">
    <property type="protein sequence ID" value="ART62865.1"/>
    <property type="molecule type" value="Genomic_DNA"/>
</dbReference>
<dbReference type="InterPro" id="IPR050583">
    <property type="entry name" value="Mycobacterial_A85_antigen"/>
</dbReference>
<dbReference type="SUPFAM" id="SSF53474">
    <property type="entry name" value="alpha/beta-Hydrolases"/>
    <property type="match status" value="1"/>
</dbReference>
<dbReference type="AlphaFoldDB" id="A0A240UP20"/>
<dbReference type="Pfam" id="PF00756">
    <property type="entry name" value="Esterase"/>
    <property type="match status" value="1"/>
</dbReference>
<dbReference type="PANTHER" id="PTHR48098">
    <property type="entry name" value="ENTEROCHELIN ESTERASE-RELATED"/>
    <property type="match status" value="1"/>
</dbReference>
<evidence type="ECO:0000313" key="2">
    <source>
        <dbReference type="Proteomes" id="UP000194457"/>
    </source>
</evidence>
<dbReference type="KEGG" id="kma:B9H00_07215"/>
<dbReference type="InterPro" id="IPR029058">
    <property type="entry name" value="AB_hydrolase_fold"/>
</dbReference>
<sequence length="249" mass="28413">MAQLTCRFASQILEVTLSLSAIIPEHATAPSPVLYLLHGLSDDDSAWQRFSAIERYAENYGIAVIMPQVGRSYYTDMAYGPDWYRFLSEELPVISARLFPISTRREETFVAGLSMGGYGAFKWALRDPERFAAAASLSGSLDIVAVGQRETPPPEYPLIFDQTPAGTEDDLFALLKRYRHPQPCQPALFQWCGREDALYPANLRFREAAQETALELEWHEGPGDHQWRYWDRQIQRVLKWLPLDSSSRH</sequence>
<accession>A0A240UP20</accession>
<dbReference type="OrthoDB" id="9803578at2"/>
<reference evidence="1 2" key="1">
    <citation type="submission" date="2017-05" db="EMBL/GenBank/DDBJ databases">
        <authorList>
            <person name="Song R."/>
            <person name="Chenine A.L."/>
            <person name="Ruprecht R.M."/>
        </authorList>
    </citation>
    <scope>NUCLEOTIDE SEQUENCE [LARGE SCALE GENOMIC DNA]</scope>
    <source>
        <strain evidence="1">SW32</strain>
    </source>
</reference>
<gene>
    <name evidence="1" type="ORF">B9H00_07215</name>
</gene>
<dbReference type="InterPro" id="IPR000801">
    <property type="entry name" value="Esterase-like"/>
</dbReference>
<dbReference type="PANTHER" id="PTHR48098:SF1">
    <property type="entry name" value="DIACYLGLYCEROL ACYLTRANSFERASE_MYCOLYLTRANSFERASE AG85A"/>
    <property type="match status" value="1"/>
</dbReference>